<reference evidence="2" key="2">
    <citation type="journal article" date="2021" name="PeerJ">
        <title>Extensive microbial diversity within the chicken gut microbiome revealed by metagenomics and culture.</title>
        <authorList>
            <person name="Gilroy R."/>
            <person name="Ravi A."/>
            <person name="Getino M."/>
            <person name="Pursley I."/>
            <person name="Horton D.L."/>
            <person name="Alikhan N.F."/>
            <person name="Baker D."/>
            <person name="Gharbi K."/>
            <person name="Hall N."/>
            <person name="Watson M."/>
            <person name="Adriaenssens E.M."/>
            <person name="Foster-Nyarko E."/>
            <person name="Jarju S."/>
            <person name="Secka A."/>
            <person name="Antonio M."/>
            <person name="Oren A."/>
            <person name="Chaudhuri R.R."/>
            <person name="La Ragione R."/>
            <person name="Hildebrand F."/>
            <person name="Pallen M.J."/>
        </authorList>
    </citation>
    <scope>NUCLEOTIDE SEQUENCE</scope>
    <source>
        <strain evidence="2">CHK199-13235</strain>
    </source>
</reference>
<reference evidence="2" key="1">
    <citation type="submission" date="2020-10" db="EMBL/GenBank/DDBJ databases">
        <authorList>
            <person name="Gilroy R."/>
        </authorList>
    </citation>
    <scope>NUCLEOTIDE SEQUENCE</scope>
    <source>
        <strain evidence="2">CHK199-13235</strain>
    </source>
</reference>
<evidence type="ECO:0000313" key="2">
    <source>
        <dbReference type="EMBL" id="HIS75471.1"/>
    </source>
</evidence>
<feature type="domain" description="DUF2344" evidence="1">
    <location>
        <begin position="17"/>
        <end position="191"/>
    </location>
</feature>
<dbReference type="Proteomes" id="UP000824002">
    <property type="component" value="Unassembled WGS sequence"/>
</dbReference>
<dbReference type="AlphaFoldDB" id="A0A9D1JYT0"/>
<accession>A0A9D1JYT0</accession>
<evidence type="ECO:0000313" key="3">
    <source>
        <dbReference type="Proteomes" id="UP000824002"/>
    </source>
</evidence>
<dbReference type="NCBIfam" id="TIGR03936">
    <property type="entry name" value="sam_1_link_chp"/>
    <property type="match status" value="1"/>
</dbReference>
<sequence>MDNPKIIVVEGTPVYDIRAFYRKEGRAKYISHLDLYRTIQRSFQRSKLPIWFTQGFNPHIYLTFALPIALGYEGVEESFDFRLRENLPEEEILSRLNAALPEGIVISRIAAPQKKAEEIEKAEYSLLFSAKDIPAGKLLADFDAFLAQDAILTEKRTKKGPKEIDLKPGIFASKTGLSGDAVALEITLPAGIFQNINPTLLTDAFAAGKGIALDYRLIRRNAVLCKDGSRFA</sequence>
<protein>
    <submittedName>
        <fullName evidence="2">DUF2344 domain-containing protein</fullName>
    </submittedName>
</protein>
<dbReference type="Pfam" id="PF10105">
    <property type="entry name" value="DUF2344"/>
    <property type="match status" value="1"/>
</dbReference>
<dbReference type="InterPro" id="IPR018768">
    <property type="entry name" value="DUF2344"/>
</dbReference>
<gene>
    <name evidence="2" type="ORF">IAB51_01545</name>
</gene>
<name>A0A9D1JYT0_9FIRM</name>
<proteinExistence type="predicted"/>
<evidence type="ECO:0000259" key="1">
    <source>
        <dbReference type="Pfam" id="PF10105"/>
    </source>
</evidence>
<dbReference type="EMBL" id="DVJP01000015">
    <property type="protein sequence ID" value="HIS75471.1"/>
    <property type="molecule type" value="Genomic_DNA"/>
</dbReference>
<organism evidence="2 3">
    <name type="scientific">Candidatus Merdivicinus excrementipullorum</name>
    <dbReference type="NCBI Taxonomy" id="2840867"/>
    <lineage>
        <taxon>Bacteria</taxon>
        <taxon>Bacillati</taxon>
        <taxon>Bacillota</taxon>
        <taxon>Clostridia</taxon>
        <taxon>Eubacteriales</taxon>
        <taxon>Oscillospiraceae</taxon>
        <taxon>Oscillospiraceae incertae sedis</taxon>
        <taxon>Candidatus Merdivicinus</taxon>
    </lineage>
</organism>
<comment type="caution">
    <text evidence="2">The sequence shown here is derived from an EMBL/GenBank/DDBJ whole genome shotgun (WGS) entry which is preliminary data.</text>
</comment>